<evidence type="ECO:0000256" key="1">
    <source>
        <dbReference type="ARBA" id="ARBA00022630"/>
    </source>
</evidence>
<evidence type="ECO:0000256" key="2">
    <source>
        <dbReference type="ARBA" id="ARBA00023002"/>
    </source>
</evidence>
<reference evidence="4 5" key="1">
    <citation type="submission" date="2019-02" db="EMBL/GenBank/DDBJ databases">
        <authorList>
            <consortium name="Pathogen Informatics"/>
        </authorList>
    </citation>
    <scope>NUCLEOTIDE SEQUENCE [LARGE SCALE GENOMIC DNA]</scope>
    <source>
        <strain evidence="4 5">3012STDY7089603</strain>
    </source>
</reference>
<keyword evidence="1" id="KW-0285">Flavoprotein</keyword>
<dbReference type="EC" id="1.8.1.9" evidence="4"/>
<dbReference type="Gene3D" id="3.50.50.60">
    <property type="entry name" value="FAD/NAD(P)-binding domain"/>
    <property type="match status" value="2"/>
</dbReference>
<evidence type="ECO:0000313" key="4">
    <source>
        <dbReference type="EMBL" id="VFB17289.1"/>
    </source>
</evidence>
<dbReference type="PRINTS" id="PR00368">
    <property type="entry name" value="FADPNR"/>
</dbReference>
<keyword evidence="2 4" id="KW-0560">Oxidoreductase</keyword>
<evidence type="ECO:0000259" key="3">
    <source>
        <dbReference type="Pfam" id="PF07992"/>
    </source>
</evidence>
<proteinExistence type="predicted"/>
<name>A0A8H2M6I3_9FIRM</name>
<accession>A0A8H2M6I3</accession>
<evidence type="ECO:0000313" key="5">
    <source>
        <dbReference type="Proteomes" id="UP000377798"/>
    </source>
</evidence>
<dbReference type="InterPro" id="IPR050097">
    <property type="entry name" value="Ferredoxin-NADP_redctase_2"/>
</dbReference>
<dbReference type="Proteomes" id="UP000377798">
    <property type="component" value="Unassembled WGS sequence"/>
</dbReference>
<gene>
    <name evidence="4" type="primary">trxB_2</name>
    <name evidence="4" type="ORF">NCTC13150_01876</name>
</gene>
<protein>
    <submittedName>
        <fullName evidence="4">Thioredoxin reductase</fullName>
        <ecNumber evidence="4">1.8.1.9</ecNumber>
    </submittedName>
</protein>
<keyword evidence="5" id="KW-1185">Reference proteome</keyword>
<organism evidence="4 5">
    <name type="scientific">Urinicoccus massiliensis</name>
    <dbReference type="NCBI Taxonomy" id="1723382"/>
    <lineage>
        <taxon>Bacteria</taxon>
        <taxon>Bacillati</taxon>
        <taxon>Bacillota</taxon>
        <taxon>Tissierellia</taxon>
        <taxon>Tissierellales</taxon>
        <taxon>Peptoniphilaceae</taxon>
        <taxon>Urinicoccus</taxon>
    </lineage>
</organism>
<dbReference type="RefSeq" id="WP_131749864.1">
    <property type="nucleotide sequence ID" value="NZ_CAACYI010000001.1"/>
</dbReference>
<dbReference type="PANTHER" id="PTHR48105">
    <property type="entry name" value="THIOREDOXIN REDUCTASE 1-RELATED-RELATED"/>
    <property type="match status" value="1"/>
</dbReference>
<dbReference type="SUPFAM" id="SSF51905">
    <property type="entry name" value="FAD/NAD(P)-binding domain"/>
    <property type="match status" value="1"/>
</dbReference>
<dbReference type="EMBL" id="CAACYI010000001">
    <property type="protein sequence ID" value="VFB17289.1"/>
    <property type="molecule type" value="Genomic_DNA"/>
</dbReference>
<dbReference type="AlphaFoldDB" id="A0A8H2M6I3"/>
<dbReference type="GO" id="GO:0004791">
    <property type="term" value="F:thioredoxin-disulfide reductase (NADPH) activity"/>
    <property type="evidence" value="ECO:0007669"/>
    <property type="project" value="UniProtKB-EC"/>
</dbReference>
<feature type="domain" description="FAD/NAD(P)-binding" evidence="3">
    <location>
        <begin position="3"/>
        <end position="281"/>
    </location>
</feature>
<dbReference type="PRINTS" id="PR00469">
    <property type="entry name" value="PNDRDTASEII"/>
</dbReference>
<dbReference type="InterPro" id="IPR023753">
    <property type="entry name" value="FAD/NAD-binding_dom"/>
</dbReference>
<dbReference type="Pfam" id="PF07992">
    <property type="entry name" value="Pyr_redox_2"/>
    <property type="match status" value="1"/>
</dbReference>
<sequence>MIDVIIIGAGPAGVSAALYVKARGKNVLLLEKDKIGGLIANVSKVSHYLSLDKDETGPSFAKKLADQLAQAQIPVHYEEVLSLKKEDQGFLVQTSQDSYRAEKVICASGSSLKDLPLRQEEEIPYHHWPLGQEDQVKGKIVLMNGGSDGACKEALYLAKYAKEVHIIQVQEDLLCIHEFREKIEQSPNIFVHTSAQLESVKVKDGLCLEASFAGQVVQDPQGLEIYVQIGQNGNTGYLKDLANLEGSFVKEDLASSLQGLYFAGDLRVKAVKQVATAVSDGCLAGIQACK</sequence>
<comment type="caution">
    <text evidence="4">The sequence shown here is derived from an EMBL/GenBank/DDBJ whole genome shotgun (WGS) entry which is preliminary data.</text>
</comment>
<dbReference type="InterPro" id="IPR036188">
    <property type="entry name" value="FAD/NAD-bd_sf"/>
</dbReference>